<accession>A0A2G8TCK8</accession>
<evidence type="ECO:0000313" key="2">
    <source>
        <dbReference type="Proteomes" id="UP000230390"/>
    </source>
</evidence>
<dbReference type="Proteomes" id="UP000230390">
    <property type="component" value="Unassembled WGS sequence"/>
</dbReference>
<comment type="caution">
    <text evidence="1">The sequence shown here is derived from an EMBL/GenBank/DDBJ whole genome shotgun (WGS) entry which is preliminary data.</text>
</comment>
<evidence type="ECO:0000313" key="1">
    <source>
        <dbReference type="EMBL" id="PIL43733.1"/>
    </source>
</evidence>
<dbReference type="EMBL" id="PDOC01000011">
    <property type="protein sequence ID" value="PIL43733.1"/>
    <property type="molecule type" value="Genomic_DNA"/>
</dbReference>
<proteinExistence type="predicted"/>
<reference evidence="1 2" key="1">
    <citation type="submission" date="2017-10" db="EMBL/GenBank/DDBJ databases">
        <title>Massilia psychrophilum sp. nov., a novel purple-pigmented bacterium isolated from Tianshan glacier, Xinjiang Municipality, China.</title>
        <authorList>
            <person name="Wang H."/>
        </authorList>
    </citation>
    <scope>NUCLEOTIDE SEQUENCE [LARGE SCALE GENOMIC DNA]</scope>
    <source>
        <strain evidence="1 2">JCM 30074</strain>
    </source>
</reference>
<organism evidence="1 2">
    <name type="scientific">Massilia eurypsychrophila</name>
    <dbReference type="NCBI Taxonomy" id="1485217"/>
    <lineage>
        <taxon>Bacteria</taxon>
        <taxon>Pseudomonadati</taxon>
        <taxon>Pseudomonadota</taxon>
        <taxon>Betaproteobacteria</taxon>
        <taxon>Burkholderiales</taxon>
        <taxon>Oxalobacteraceae</taxon>
        <taxon>Telluria group</taxon>
        <taxon>Massilia</taxon>
    </lineage>
</organism>
<protein>
    <submittedName>
        <fullName evidence="1">Uncharacterized protein</fullName>
    </submittedName>
</protein>
<sequence>MLSILLNGPVEVCCHFFIAEQLELDISPKEITGAIEHDEVLSFVENLAEALELSADITPENSEHTPFLTYVPQSRTWRMHDEPGSS</sequence>
<dbReference type="AlphaFoldDB" id="A0A2G8TCK8"/>
<name>A0A2G8TCK8_9BURK</name>
<keyword evidence="2" id="KW-1185">Reference proteome</keyword>
<gene>
    <name evidence="1" type="ORF">CR105_17005</name>
</gene>